<evidence type="ECO:0000313" key="2">
    <source>
        <dbReference type="Proteomes" id="UP000035681"/>
    </source>
</evidence>
<dbReference type="Proteomes" id="UP000035681">
    <property type="component" value="Unplaced"/>
</dbReference>
<evidence type="ECO:0000313" key="3">
    <source>
        <dbReference type="WBParaSite" id="SSTP_0000286050.1"/>
    </source>
</evidence>
<feature type="signal peptide" evidence="1">
    <location>
        <begin position="1"/>
        <end position="21"/>
    </location>
</feature>
<organism evidence="3">
    <name type="scientific">Strongyloides stercoralis</name>
    <name type="common">Threadworm</name>
    <dbReference type="NCBI Taxonomy" id="6248"/>
    <lineage>
        <taxon>Eukaryota</taxon>
        <taxon>Metazoa</taxon>
        <taxon>Ecdysozoa</taxon>
        <taxon>Nematoda</taxon>
        <taxon>Chromadorea</taxon>
        <taxon>Rhabditida</taxon>
        <taxon>Tylenchina</taxon>
        <taxon>Panagrolaimomorpha</taxon>
        <taxon>Strongyloidoidea</taxon>
        <taxon>Strongyloididae</taxon>
        <taxon>Strongyloides</taxon>
    </lineage>
</organism>
<evidence type="ECO:0000256" key="1">
    <source>
        <dbReference type="SAM" id="SignalP"/>
    </source>
</evidence>
<keyword evidence="2" id="KW-1185">Reference proteome</keyword>
<protein>
    <submittedName>
        <fullName evidence="3">Peptidase S1 domain-containing protein</fullName>
    </submittedName>
</protein>
<accession>A0A0K0E044</accession>
<name>A0A0K0E044_STRER</name>
<dbReference type="WBParaSite" id="TCONS_00004855.p1">
    <property type="protein sequence ID" value="TCONS_00004855.p1"/>
    <property type="gene ID" value="XLOC_002986"/>
</dbReference>
<reference evidence="3" key="1">
    <citation type="submission" date="2015-08" db="UniProtKB">
        <authorList>
            <consortium name="WormBaseParasite"/>
        </authorList>
    </citation>
    <scope>IDENTIFICATION</scope>
</reference>
<dbReference type="WBParaSite" id="SSTP_0000286050.1">
    <property type="protein sequence ID" value="SSTP_0000286050.1"/>
    <property type="gene ID" value="SSTP_0000286050"/>
</dbReference>
<feature type="chain" id="PRO_5005327318" evidence="1">
    <location>
        <begin position="22"/>
        <end position="191"/>
    </location>
</feature>
<dbReference type="AlphaFoldDB" id="A0A0K0E044"/>
<proteinExistence type="predicted"/>
<sequence>MLYCFPLYFILIQYLVIEISGNPFYTKPIIKTFVLHRIIDSNKECPNSTDIINTKIHYKPYFFTYSSLYRQLINYYYVTGNKNFTFNNPSKPMYDEVKVKYLKFNCDISRNIKCNIKPHIVILKFLSSGKKFIHKVEVVLRRKVTFIKGETKNFYDISTFQVDKCIDAHPQQYYVFGPGNNFFNITKIDLS</sequence>
<keyword evidence="1" id="KW-0732">Signal</keyword>